<keyword evidence="2" id="KW-1185">Reference proteome</keyword>
<name>A0AA39FT89_MICHY</name>
<proteinExistence type="predicted"/>
<dbReference type="Proteomes" id="UP001168972">
    <property type="component" value="Unassembled WGS sequence"/>
</dbReference>
<comment type="caution">
    <text evidence="1">The sequence shown here is derived from an EMBL/GenBank/DDBJ whole genome shotgun (WGS) entry which is preliminary data.</text>
</comment>
<dbReference type="PANTHER" id="PTHR47890:SF1">
    <property type="entry name" value="LD24308P"/>
    <property type="match status" value="1"/>
</dbReference>
<gene>
    <name evidence="1" type="ORF">PV327_009175</name>
</gene>
<evidence type="ECO:0000313" key="2">
    <source>
        <dbReference type="Proteomes" id="UP001168972"/>
    </source>
</evidence>
<evidence type="ECO:0000313" key="1">
    <source>
        <dbReference type="EMBL" id="KAK0175424.1"/>
    </source>
</evidence>
<dbReference type="PANTHER" id="PTHR47890">
    <property type="entry name" value="LD24308P"/>
    <property type="match status" value="1"/>
</dbReference>
<dbReference type="AlphaFoldDB" id="A0AA39FT89"/>
<reference evidence="1" key="2">
    <citation type="submission" date="2023-03" db="EMBL/GenBank/DDBJ databases">
        <authorList>
            <person name="Inwood S.N."/>
            <person name="Skelly J.G."/>
            <person name="Guhlin J."/>
            <person name="Harrop T.W.R."/>
            <person name="Goldson S.G."/>
            <person name="Dearden P.K."/>
        </authorList>
    </citation>
    <scope>NUCLEOTIDE SEQUENCE</scope>
    <source>
        <strain evidence="1">Lincoln</strain>
        <tissue evidence="1">Whole body</tissue>
    </source>
</reference>
<protein>
    <submittedName>
        <fullName evidence="1">Uncharacterized protein</fullName>
    </submittedName>
</protein>
<reference evidence="1" key="1">
    <citation type="journal article" date="2023" name="bioRxiv">
        <title>Scaffold-level genome assemblies of two parasitoid biocontrol wasps reveal the parthenogenesis mechanism and an associated novel virus.</title>
        <authorList>
            <person name="Inwood S."/>
            <person name="Skelly J."/>
            <person name="Guhlin J."/>
            <person name="Harrop T."/>
            <person name="Goldson S."/>
            <person name="Dearden P."/>
        </authorList>
    </citation>
    <scope>NUCLEOTIDE SEQUENCE</scope>
    <source>
        <strain evidence="1">Lincoln</strain>
        <tissue evidence="1">Whole body</tissue>
    </source>
</reference>
<accession>A0AA39FT89</accession>
<dbReference type="EMBL" id="JAQQBR010000005">
    <property type="protein sequence ID" value="KAK0175424.1"/>
    <property type="molecule type" value="Genomic_DNA"/>
</dbReference>
<sequence length="171" mass="19845">MWEDTYRIRRPEYITYNDRGLSVGLTVRMVPFNFTTGKLNRFPTTYFQPDSHVDITLIRPGIYKEISRQEIYLEYRDVPTKSKNTKPYSHDRQYLRFTMSDKEKDFGQTTVPFIDIQPVETSPPAPLSGIGLFYKTEPGYGGFLALKLMTLNMTDVIETDIPEAEKIKLGL</sequence>
<organism evidence="1 2">
    <name type="scientific">Microctonus hyperodae</name>
    <name type="common">Parasitoid wasp</name>
    <dbReference type="NCBI Taxonomy" id="165561"/>
    <lineage>
        <taxon>Eukaryota</taxon>
        <taxon>Metazoa</taxon>
        <taxon>Ecdysozoa</taxon>
        <taxon>Arthropoda</taxon>
        <taxon>Hexapoda</taxon>
        <taxon>Insecta</taxon>
        <taxon>Pterygota</taxon>
        <taxon>Neoptera</taxon>
        <taxon>Endopterygota</taxon>
        <taxon>Hymenoptera</taxon>
        <taxon>Apocrita</taxon>
        <taxon>Ichneumonoidea</taxon>
        <taxon>Braconidae</taxon>
        <taxon>Euphorinae</taxon>
        <taxon>Microctonus</taxon>
    </lineage>
</organism>